<evidence type="ECO:0000256" key="3">
    <source>
        <dbReference type="SAM" id="SignalP"/>
    </source>
</evidence>
<dbReference type="HOGENOM" id="CLU_581891_0_0_1"/>
<evidence type="ECO:0000313" key="6">
    <source>
        <dbReference type="EnsemblPlants" id="AES99173"/>
    </source>
</evidence>
<dbReference type="InterPro" id="IPR001220">
    <property type="entry name" value="Legume_lectin_dom"/>
</dbReference>
<keyword evidence="3" id="KW-0732">Signal</keyword>
<reference evidence="5 7" key="1">
    <citation type="journal article" date="2011" name="Nature">
        <title>The Medicago genome provides insight into the evolution of rhizobial symbioses.</title>
        <authorList>
            <person name="Young N.D."/>
            <person name="Debelle F."/>
            <person name="Oldroyd G.E."/>
            <person name="Geurts R."/>
            <person name="Cannon S.B."/>
            <person name="Udvardi M.K."/>
            <person name="Benedito V.A."/>
            <person name="Mayer K.F."/>
            <person name="Gouzy J."/>
            <person name="Schoof H."/>
            <person name="Van de Peer Y."/>
            <person name="Proost S."/>
            <person name="Cook D.R."/>
            <person name="Meyers B.C."/>
            <person name="Spannagl M."/>
            <person name="Cheung F."/>
            <person name="De Mita S."/>
            <person name="Krishnakumar V."/>
            <person name="Gundlach H."/>
            <person name="Zhou S."/>
            <person name="Mudge J."/>
            <person name="Bharti A.K."/>
            <person name="Murray J.D."/>
            <person name="Naoumkina M.A."/>
            <person name="Rosen B."/>
            <person name="Silverstein K.A."/>
            <person name="Tang H."/>
            <person name="Rombauts S."/>
            <person name="Zhao P.X."/>
            <person name="Zhou P."/>
            <person name="Barbe V."/>
            <person name="Bardou P."/>
            <person name="Bechner M."/>
            <person name="Bellec A."/>
            <person name="Berger A."/>
            <person name="Berges H."/>
            <person name="Bidwell S."/>
            <person name="Bisseling T."/>
            <person name="Choisne N."/>
            <person name="Couloux A."/>
            <person name="Denny R."/>
            <person name="Deshpande S."/>
            <person name="Dai X."/>
            <person name="Doyle J.J."/>
            <person name="Dudez A.M."/>
            <person name="Farmer A.D."/>
            <person name="Fouteau S."/>
            <person name="Franken C."/>
            <person name="Gibelin C."/>
            <person name="Gish J."/>
            <person name="Goldstein S."/>
            <person name="Gonzalez A.J."/>
            <person name="Green P.J."/>
            <person name="Hallab A."/>
            <person name="Hartog M."/>
            <person name="Hua A."/>
            <person name="Humphray S.J."/>
            <person name="Jeong D.H."/>
            <person name="Jing Y."/>
            <person name="Jocker A."/>
            <person name="Kenton S.M."/>
            <person name="Kim D.J."/>
            <person name="Klee K."/>
            <person name="Lai H."/>
            <person name="Lang C."/>
            <person name="Lin S."/>
            <person name="Macmil S.L."/>
            <person name="Magdelenat G."/>
            <person name="Matthews L."/>
            <person name="McCorrison J."/>
            <person name="Monaghan E.L."/>
            <person name="Mun J.H."/>
            <person name="Najar F.Z."/>
            <person name="Nicholson C."/>
            <person name="Noirot C."/>
            <person name="O'Bleness M."/>
            <person name="Paule C.R."/>
            <person name="Poulain J."/>
            <person name="Prion F."/>
            <person name="Qin B."/>
            <person name="Qu C."/>
            <person name="Retzel E.F."/>
            <person name="Riddle C."/>
            <person name="Sallet E."/>
            <person name="Samain S."/>
            <person name="Samson N."/>
            <person name="Sanders I."/>
            <person name="Saurat O."/>
            <person name="Scarpelli C."/>
            <person name="Schiex T."/>
            <person name="Segurens B."/>
            <person name="Severin A.J."/>
            <person name="Sherrier D.J."/>
            <person name="Shi R."/>
            <person name="Sims S."/>
            <person name="Singer S.R."/>
            <person name="Sinharoy S."/>
            <person name="Sterck L."/>
            <person name="Viollet A."/>
            <person name="Wang B.B."/>
            <person name="Wang K."/>
            <person name="Wang M."/>
            <person name="Wang X."/>
            <person name="Warfsmann J."/>
            <person name="Weissenbach J."/>
            <person name="White D.D."/>
            <person name="White J.D."/>
            <person name="Wiley G.B."/>
            <person name="Wincker P."/>
            <person name="Xing Y."/>
            <person name="Yang L."/>
            <person name="Yao Z."/>
            <person name="Ying F."/>
            <person name="Zhai J."/>
            <person name="Zhou L."/>
            <person name="Zuber A."/>
            <person name="Denarie J."/>
            <person name="Dixon R.A."/>
            <person name="May G.D."/>
            <person name="Schwartz D.C."/>
            <person name="Rogers J."/>
            <person name="Quetier F."/>
            <person name="Town C.D."/>
            <person name="Roe B.A."/>
        </authorList>
    </citation>
    <scope>NUCLEOTIDE SEQUENCE [LARGE SCALE GENOMIC DNA]</scope>
    <source>
        <strain evidence="5">A17</strain>
        <strain evidence="6 7">cv. Jemalong A17</strain>
    </source>
</reference>
<dbReference type="InterPro" id="IPR013320">
    <property type="entry name" value="ConA-like_dom_sf"/>
</dbReference>
<feature type="domain" description="Legume lectin" evidence="4">
    <location>
        <begin position="247"/>
        <end position="467"/>
    </location>
</feature>
<evidence type="ECO:0000259" key="4">
    <source>
        <dbReference type="Pfam" id="PF00139"/>
    </source>
</evidence>
<evidence type="ECO:0000313" key="7">
    <source>
        <dbReference type="Proteomes" id="UP000002051"/>
    </source>
</evidence>
<proteinExistence type="inferred from homology"/>
<comment type="similarity">
    <text evidence="1">Belongs to the leguminous lectin family.</text>
</comment>
<protein>
    <submittedName>
        <fullName evidence="5">Legume lectin beta domain protein</fullName>
    </submittedName>
</protein>
<dbReference type="EMBL" id="CM001221">
    <property type="protein sequence ID" value="AES99173.1"/>
    <property type="molecule type" value="Genomic_DNA"/>
</dbReference>
<feature type="chain" id="PRO_5014573599" evidence="3">
    <location>
        <begin position="20"/>
        <end position="470"/>
    </location>
</feature>
<dbReference type="EnsemblPlants" id="AES99173">
    <property type="protein sequence ID" value="AES99173"/>
    <property type="gene ID" value="MTR_5g077440"/>
</dbReference>
<dbReference type="Pfam" id="PF00139">
    <property type="entry name" value="Lectin_legB"/>
    <property type="match status" value="2"/>
</dbReference>
<dbReference type="GO" id="GO:0009610">
    <property type="term" value="P:response to symbiotic fungus"/>
    <property type="evidence" value="ECO:0007669"/>
    <property type="project" value="UniProtKB-ARBA"/>
</dbReference>
<dbReference type="PANTHER" id="PTHR32401:SF49">
    <property type="entry name" value="OS10G0129200 PROTEIN"/>
    <property type="match status" value="1"/>
</dbReference>
<dbReference type="Proteomes" id="UP000002051">
    <property type="component" value="Chromosome 5"/>
</dbReference>
<sequence>MGFLVVFLFWLNLISVTEGNFDIDFPQLEFGERKVDLKGDAMFVHNNPVELVCHGRHDAKVKASYGGILYNTPYKLWLMNENRSLSFLSEFVIEIVVPTPHELVRTPFGFPSESFSIAFDNRIDPSNPIPTDTYVSVFRDSLFPNITTTMDFNLHIAQKIKVQIVYKGDEQNLLVFVKDVDNYKFPSLVLNHSVDLGAYMLDHGGPMFIGISAVSKTCAETYKFNSWKFRVKVTEGNFDIDFPQLEFGERKVDLNGDAMFVHNNPVELVCHGRHDAKVKASYGGILYNTPYKLWLMNENRSLSFLSEFVIEIVVPTSGNKPTDLGNGFAFFLSPEHELVRTPFGFPSESFSIAFDNWIDPSNPIPTDTYVSVFRDSLFPNITTTMDFNLHIAQKIKVQIVYKGDEQNLLVFVKDVDNYKFPSLVLNHSVDLGAYMLDHGGPMFIGISAVSKTCAETYKFDSWKFRVKDCS</sequence>
<name>G7KFY6_MEDTR</name>
<evidence type="ECO:0000313" key="5">
    <source>
        <dbReference type="EMBL" id="AES99173.1"/>
    </source>
</evidence>
<reference evidence="5 7" key="2">
    <citation type="journal article" date="2014" name="BMC Genomics">
        <title>An improved genome release (version Mt4.0) for the model legume Medicago truncatula.</title>
        <authorList>
            <person name="Tang H."/>
            <person name="Krishnakumar V."/>
            <person name="Bidwell S."/>
            <person name="Rosen B."/>
            <person name="Chan A."/>
            <person name="Zhou S."/>
            <person name="Gentzbittel L."/>
            <person name="Childs K.L."/>
            <person name="Yandell M."/>
            <person name="Gundlach H."/>
            <person name="Mayer K.F."/>
            <person name="Schwartz D.C."/>
            <person name="Town C.D."/>
        </authorList>
    </citation>
    <scope>GENOME REANNOTATION</scope>
    <source>
        <strain evidence="5">A17</strain>
        <strain evidence="6 7">cv. Jemalong A17</strain>
    </source>
</reference>
<keyword evidence="2" id="KW-0430">Lectin</keyword>
<evidence type="ECO:0000256" key="1">
    <source>
        <dbReference type="ARBA" id="ARBA00007606"/>
    </source>
</evidence>
<feature type="signal peptide" evidence="3">
    <location>
        <begin position="1"/>
        <end position="19"/>
    </location>
</feature>
<dbReference type="SUPFAM" id="SSF49899">
    <property type="entry name" value="Concanavalin A-like lectins/glucanases"/>
    <property type="match status" value="2"/>
</dbReference>
<keyword evidence="7" id="KW-1185">Reference proteome</keyword>
<dbReference type="GO" id="GO:0030246">
    <property type="term" value="F:carbohydrate binding"/>
    <property type="evidence" value="ECO:0007669"/>
    <property type="project" value="UniProtKB-KW"/>
</dbReference>
<dbReference type="PANTHER" id="PTHR32401">
    <property type="entry name" value="CONCANAVALIN A-LIKE LECTIN FAMILY PROTEIN"/>
    <property type="match status" value="1"/>
</dbReference>
<organism evidence="5 7">
    <name type="scientific">Medicago truncatula</name>
    <name type="common">Barrel medic</name>
    <name type="synonym">Medicago tribuloides</name>
    <dbReference type="NCBI Taxonomy" id="3880"/>
    <lineage>
        <taxon>Eukaryota</taxon>
        <taxon>Viridiplantae</taxon>
        <taxon>Streptophyta</taxon>
        <taxon>Embryophyta</taxon>
        <taxon>Tracheophyta</taxon>
        <taxon>Spermatophyta</taxon>
        <taxon>Magnoliopsida</taxon>
        <taxon>eudicotyledons</taxon>
        <taxon>Gunneridae</taxon>
        <taxon>Pentapetalae</taxon>
        <taxon>rosids</taxon>
        <taxon>fabids</taxon>
        <taxon>Fabales</taxon>
        <taxon>Fabaceae</taxon>
        <taxon>Papilionoideae</taxon>
        <taxon>50 kb inversion clade</taxon>
        <taxon>NPAAA clade</taxon>
        <taxon>Hologalegina</taxon>
        <taxon>IRL clade</taxon>
        <taxon>Trifolieae</taxon>
        <taxon>Medicago</taxon>
    </lineage>
</organism>
<evidence type="ECO:0000256" key="2">
    <source>
        <dbReference type="ARBA" id="ARBA00022734"/>
    </source>
</evidence>
<accession>G7KFY6</accession>
<dbReference type="InterPro" id="IPR050258">
    <property type="entry name" value="Leguminous_Lectin"/>
</dbReference>
<dbReference type="AlphaFoldDB" id="G7KFY6"/>
<gene>
    <name evidence="5" type="ordered locus">MTR_5g077440</name>
</gene>
<reference evidence="6" key="3">
    <citation type="submission" date="2015-04" db="UniProtKB">
        <authorList>
            <consortium name="EnsemblPlants"/>
        </authorList>
    </citation>
    <scope>IDENTIFICATION</scope>
    <source>
        <strain evidence="6">cv. Jemalong A17</strain>
    </source>
</reference>
<feature type="domain" description="Legume lectin" evidence="4">
    <location>
        <begin position="145"/>
        <end position="233"/>
    </location>
</feature>
<dbReference type="PaxDb" id="3880-AES99173"/>
<dbReference type="Gene3D" id="2.60.120.200">
    <property type="match status" value="3"/>
</dbReference>